<dbReference type="Pfam" id="PF00664">
    <property type="entry name" value="ABC_membrane"/>
    <property type="match status" value="1"/>
</dbReference>
<dbReference type="GO" id="GO:0005524">
    <property type="term" value="F:ATP binding"/>
    <property type="evidence" value="ECO:0007669"/>
    <property type="project" value="InterPro"/>
</dbReference>
<comment type="subcellular location">
    <subcellularLocation>
        <location evidence="1">Membrane</location>
        <topology evidence="1">Multi-pass membrane protein</topology>
    </subcellularLocation>
</comment>
<dbReference type="InterPro" id="IPR027417">
    <property type="entry name" value="P-loop_NTPase"/>
</dbReference>
<keyword evidence="4 5" id="KW-0472">Membrane</keyword>
<comment type="caution">
    <text evidence="7">The sequence shown here is derived from an EMBL/GenBank/DDBJ whole genome shotgun (WGS) entry which is preliminary data.</text>
</comment>
<accession>A0A2K3LFA5</accession>
<organism evidence="7 8">
    <name type="scientific">Trifolium pratense</name>
    <name type="common">Red clover</name>
    <dbReference type="NCBI Taxonomy" id="57577"/>
    <lineage>
        <taxon>Eukaryota</taxon>
        <taxon>Viridiplantae</taxon>
        <taxon>Streptophyta</taxon>
        <taxon>Embryophyta</taxon>
        <taxon>Tracheophyta</taxon>
        <taxon>Spermatophyta</taxon>
        <taxon>Magnoliopsida</taxon>
        <taxon>eudicotyledons</taxon>
        <taxon>Gunneridae</taxon>
        <taxon>Pentapetalae</taxon>
        <taxon>rosids</taxon>
        <taxon>fabids</taxon>
        <taxon>Fabales</taxon>
        <taxon>Fabaceae</taxon>
        <taxon>Papilionoideae</taxon>
        <taxon>50 kb inversion clade</taxon>
        <taxon>NPAAA clade</taxon>
        <taxon>Hologalegina</taxon>
        <taxon>IRL clade</taxon>
        <taxon>Trifolieae</taxon>
        <taxon>Trifolium</taxon>
    </lineage>
</organism>
<evidence type="ECO:0000313" key="7">
    <source>
        <dbReference type="EMBL" id="PNX77194.1"/>
    </source>
</evidence>
<feature type="domain" description="ABC transmembrane type-1" evidence="6">
    <location>
        <begin position="9"/>
        <end position="231"/>
    </location>
</feature>
<feature type="transmembrane region" description="Helical" evidence="5">
    <location>
        <begin position="40"/>
        <end position="65"/>
    </location>
</feature>
<dbReference type="GO" id="GO:0016020">
    <property type="term" value="C:membrane"/>
    <property type="evidence" value="ECO:0007669"/>
    <property type="project" value="UniProtKB-SubCell"/>
</dbReference>
<protein>
    <submittedName>
        <fullName evidence="7">ABC transporter B family member 9-like protein</fullName>
    </submittedName>
</protein>
<dbReference type="InterPro" id="IPR039421">
    <property type="entry name" value="Type_1_exporter"/>
</dbReference>
<dbReference type="Proteomes" id="UP000236291">
    <property type="component" value="Unassembled WGS sequence"/>
</dbReference>
<dbReference type="InterPro" id="IPR011527">
    <property type="entry name" value="ABC1_TM_dom"/>
</dbReference>
<dbReference type="GO" id="GO:0140359">
    <property type="term" value="F:ABC-type transporter activity"/>
    <property type="evidence" value="ECO:0007669"/>
    <property type="project" value="InterPro"/>
</dbReference>
<dbReference type="SUPFAM" id="SSF90123">
    <property type="entry name" value="ABC transporter transmembrane region"/>
    <property type="match status" value="1"/>
</dbReference>
<evidence type="ECO:0000256" key="4">
    <source>
        <dbReference type="ARBA" id="ARBA00023136"/>
    </source>
</evidence>
<evidence type="ECO:0000256" key="5">
    <source>
        <dbReference type="SAM" id="Phobius"/>
    </source>
</evidence>
<name>A0A2K3LFA5_TRIPR</name>
<dbReference type="STRING" id="57577.A0A2K3LFA5"/>
<dbReference type="PROSITE" id="PS50929">
    <property type="entry name" value="ABC_TM1F"/>
    <property type="match status" value="1"/>
</dbReference>
<gene>
    <name evidence="7" type="ORF">L195_g033157</name>
</gene>
<feature type="non-terminal residue" evidence="7">
    <location>
        <position position="339"/>
    </location>
</feature>
<evidence type="ECO:0000256" key="3">
    <source>
        <dbReference type="ARBA" id="ARBA00022989"/>
    </source>
</evidence>
<evidence type="ECO:0000313" key="8">
    <source>
        <dbReference type="Proteomes" id="UP000236291"/>
    </source>
</evidence>
<keyword evidence="2 5" id="KW-0812">Transmembrane</keyword>
<evidence type="ECO:0000259" key="6">
    <source>
        <dbReference type="PROSITE" id="PS50929"/>
    </source>
</evidence>
<dbReference type="AlphaFoldDB" id="A0A2K3LFA5"/>
<sequence length="339" mass="37459">MNIPCSEAVCARLATDASTVRNLVGDTLALMVQNIATVTAGLVLAFTANWILSFVVLSVSSLLLIHEYIKTKFLKGFSAEAKLWFTSKLQNWCIEPLYQFSSRRTTNGLIQFYIIVVTVKYEEASKVANDAVGSIRTVASFCAEEKMMEMYQKKCSAPEKQGVRLGLISGIGLGFSYFALYCTIAFYFYVGSILVHHGKATFGEVFKVYFCLTVTVVSVSKTLAVAPDTNKARDSTASMFEILDSKPTIDSSNNDGTILETVKGDIELQQIKFRYPTRPNIQIFKDLCLSIPAEKVHPFTGTISLTGYSSFSYPLATLHSIPLIPTIIVFIGSKTKHFE</sequence>
<dbReference type="EMBL" id="ASHM01031956">
    <property type="protein sequence ID" value="PNX77194.1"/>
    <property type="molecule type" value="Genomic_DNA"/>
</dbReference>
<dbReference type="Gene3D" id="1.20.1560.10">
    <property type="entry name" value="ABC transporter type 1, transmembrane domain"/>
    <property type="match status" value="2"/>
</dbReference>
<dbReference type="PANTHER" id="PTHR24221">
    <property type="entry name" value="ATP-BINDING CASSETTE SUB-FAMILY B"/>
    <property type="match status" value="1"/>
</dbReference>
<feature type="transmembrane region" description="Helical" evidence="5">
    <location>
        <begin position="163"/>
        <end position="189"/>
    </location>
</feature>
<dbReference type="PANTHER" id="PTHR24221:SF565">
    <property type="entry name" value="ABC TRANSPORTER B FAMILY PROTEIN"/>
    <property type="match status" value="1"/>
</dbReference>
<dbReference type="Gene3D" id="3.40.50.300">
    <property type="entry name" value="P-loop containing nucleotide triphosphate hydrolases"/>
    <property type="match status" value="1"/>
</dbReference>
<keyword evidence="3 5" id="KW-1133">Transmembrane helix</keyword>
<feature type="transmembrane region" description="Helical" evidence="5">
    <location>
        <begin position="311"/>
        <end position="331"/>
    </location>
</feature>
<reference evidence="7 8" key="2">
    <citation type="journal article" date="2017" name="Front. Plant Sci.">
        <title>Gene Classification and Mining of Molecular Markers Useful in Red Clover (Trifolium pratense) Breeding.</title>
        <authorList>
            <person name="Istvanek J."/>
            <person name="Dluhosova J."/>
            <person name="Dluhos P."/>
            <person name="Patkova L."/>
            <person name="Nedelnik J."/>
            <person name="Repkova J."/>
        </authorList>
    </citation>
    <scope>NUCLEOTIDE SEQUENCE [LARGE SCALE GENOMIC DNA]</scope>
    <source>
        <strain evidence="8">cv. Tatra</strain>
        <tissue evidence="7">Young leaves</tissue>
    </source>
</reference>
<evidence type="ECO:0000256" key="1">
    <source>
        <dbReference type="ARBA" id="ARBA00004141"/>
    </source>
</evidence>
<evidence type="ECO:0000256" key="2">
    <source>
        <dbReference type="ARBA" id="ARBA00022692"/>
    </source>
</evidence>
<reference evidence="7 8" key="1">
    <citation type="journal article" date="2014" name="Am. J. Bot.">
        <title>Genome assembly and annotation for red clover (Trifolium pratense; Fabaceae).</title>
        <authorList>
            <person name="Istvanek J."/>
            <person name="Jaros M."/>
            <person name="Krenek A."/>
            <person name="Repkova J."/>
        </authorList>
    </citation>
    <scope>NUCLEOTIDE SEQUENCE [LARGE SCALE GENOMIC DNA]</scope>
    <source>
        <strain evidence="8">cv. Tatra</strain>
        <tissue evidence="7">Young leaves</tissue>
    </source>
</reference>
<proteinExistence type="predicted"/>
<dbReference type="InterPro" id="IPR036640">
    <property type="entry name" value="ABC1_TM_sf"/>
</dbReference>